<dbReference type="GO" id="GO:0005829">
    <property type="term" value="C:cytosol"/>
    <property type="evidence" value="ECO:0007669"/>
    <property type="project" value="TreeGrafter"/>
</dbReference>
<reference evidence="2 3" key="1">
    <citation type="submission" date="2017-11" db="EMBL/GenBank/DDBJ databases">
        <title>Genomic Encyclopedia of Archaeal and Bacterial Type Strains, Phase II (KMG-II): From Individual Species to Whole Genera.</title>
        <authorList>
            <person name="Goeker M."/>
        </authorList>
    </citation>
    <scope>NUCLEOTIDE SEQUENCE [LARGE SCALE GENOMIC DNA]</scope>
    <source>
        <strain evidence="2 3">DSM 27763</strain>
    </source>
</reference>
<name>A0A2M9BKQ5_9ACTN</name>
<dbReference type="PANTHER" id="PTHR33505:SF4">
    <property type="entry name" value="PROTEIN PREY, MITOCHONDRIAL"/>
    <property type="match status" value="1"/>
</dbReference>
<dbReference type="Gene3D" id="2.20.25.10">
    <property type="match status" value="1"/>
</dbReference>
<protein>
    <recommendedName>
        <fullName evidence="1">UPF0434 protein CLV56_2787</fullName>
    </recommendedName>
</protein>
<evidence type="ECO:0000256" key="1">
    <source>
        <dbReference type="HAMAP-Rule" id="MF_01187"/>
    </source>
</evidence>
<evidence type="ECO:0000313" key="3">
    <source>
        <dbReference type="Proteomes" id="UP000230842"/>
    </source>
</evidence>
<dbReference type="Pfam" id="PF03966">
    <property type="entry name" value="Trm112p"/>
    <property type="match status" value="1"/>
</dbReference>
<dbReference type="Proteomes" id="UP000230842">
    <property type="component" value="Unassembled WGS sequence"/>
</dbReference>
<dbReference type="PANTHER" id="PTHR33505">
    <property type="entry name" value="ZGC:162634"/>
    <property type="match status" value="1"/>
</dbReference>
<comment type="similarity">
    <text evidence="1">Belongs to the UPF0434 family.</text>
</comment>
<comment type="caution">
    <text evidence="2">The sequence shown here is derived from an EMBL/GenBank/DDBJ whole genome shotgun (WGS) entry which is preliminary data.</text>
</comment>
<dbReference type="HAMAP" id="MF_01187">
    <property type="entry name" value="UPF0434"/>
    <property type="match status" value="1"/>
</dbReference>
<gene>
    <name evidence="2" type="ORF">CLV56_2787</name>
</gene>
<evidence type="ECO:0000313" key="2">
    <source>
        <dbReference type="EMBL" id="PJJ58536.1"/>
    </source>
</evidence>
<accession>A0A2M9BKQ5</accession>
<dbReference type="SUPFAM" id="SSF158997">
    <property type="entry name" value="Trm112p-like"/>
    <property type="match status" value="1"/>
</dbReference>
<dbReference type="AlphaFoldDB" id="A0A2M9BKQ5"/>
<keyword evidence="3" id="KW-1185">Reference proteome</keyword>
<dbReference type="EMBL" id="PGEZ01000001">
    <property type="protein sequence ID" value="PJJ58536.1"/>
    <property type="molecule type" value="Genomic_DNA"/>
</dbReference>
<organism evidence="2 3">
    <name type="scientific">Mumia flava</name>
    <dbReference type="NCBI Taxonomy" id="1348852"/>
    <lineage>
        <taxon>Bacteria</taxon>
        <taxon>Bacillati</taxon>
        <taxon>Actinomycetota</taxon>
        <taxon>Actinomycetes</taxon>
        <taxon>Propionibacteriales</taxon>
        <taxon>Nocardioidaceae</taxon>
        <taxon>Mumia</taxon>
    </lineage>
</organism>
<sequence>MKIDPTLLEILVCPQCRATPAVDVDREELVCHLCRLAYPVRDDIPVMLVDEARPIGD</sequence>
<dbReference type="InterPro" id="IPR005651">
    <property type="entry name" value="Trm112-like"/>
</dbReference>
<dbReference type="RefSeq" id="WP_245857831.1">
    <property type="nucleotide sequence ID" value="NZ_PGEZ01000001.1"/>
</dbReference>
<proteinExistence type="inferred from homology"/>